<dbReference type="Gene3D" id="3.40.50.2300">
    <property type="match status" value="1"/>
</dbReference>
<keyword evidence="4" id="KW-0808">Transferase</keyword>
<dbReference type="InterPro" id="IPR011006">
    <property type="entry name" value="CheY-like_superfamily"/>
</dbReference>
<evidence type="ECO:0000256" key="6">
    <source>
        <dbReference type="ARBA" id="ARBA00023015"/>
    </source>
</evidence>
<organism evidence="13 14">
    <name type="scientific">Mariniflexile fucanivorans</name>
    <dbReference type="NCBI Taxonomy" id="264023"/>
    <lineage>
        <taxon>Bacteria</taxon>
        <taxon>Pseudomonadati</taxon>
        <taxon>Bacteroidota</taxon>
        <taxon>Flavobacteriia</taxon>
        <taxon>Flavobacteriales</taxon>
        <taxon>Flavobacteriaceae</taxon>
        <taxon>Mariniflexile</taxon>
    </lineage>
</organism>
<dbReference type="InterPro" id="IPR005467">
    <property type="entry name" value="His_kinase_dom"/>
</dbReference>
<dbReference type="PRINTS" id="PR00344">
    <property type="entry name" value="BCTRLSENSOR"/>
</dbReference>
<dbReference type="Gene3D" id="2.130.10.10">
    <property type="entry name" value="YVTN repeat-like/Quinoprotein amine dehydrogenase"/>
    <property type="match status" value="3"/>
</dbReference>
<evidence type="ECO:0000313" key="13">
    <source>
        <dbReference type="EMBL" id="TCL66181.1"/>
    </source>
</evidence>
<keyword evidence="3 9" id="KW-0597">Phosphoprotein</keyword>
<evidence type="ECO:0000256" key="7">
    <source>
        <dbReference type="ARBA" id="ARBA00023125"/>
    </source>
</evidence>
<dbReference type="InterPro" id="IPR001789">
    <property type="entry name" value="Sig_transdc_resp-reg_receiver"/>
</dbReference>
<comment type="catalytic activity">
    <reaction evidence="1">
        <text>ATP + protein L-histidine = ADP + protein N-phospho-L-histidine.</text>
        <dbReference type="EC" id="2.7.13.3"/>
    </reaction>
</comment>
<dbReference type="EMBL" id="SLUP01000004">
    <property type="protein sequence ID" value="TCL66181.1"/>
    <property type="molecule type" value="Genomic_DNA"/>
</dbReference>
<dbReference type="SUPFAM" id="SSF47384">
    <property type="entry name" value="Homodimeric domain of signal transducing histidine kinase"/>
    <property type="match status" value="1"/>
</dbReference>
<accession>A0A4R1RJ78</accession>
<gene>
    <name evidence="13" type="ORF">EV196_104212</name>
</gene>
<dbReference type="SUPFAM" id="SSF101898">
    <property type="entry name" value="NHL repeat"/>
    <property type="match status" value="1"/>
</dbReference>
<comment type="caution">
    <text evidence="13">The sequence shown here is derived from an EMBL/GenBank/DDBJ whole genome shotgun (WGS) entry which is preliminary data.</text>
</comment>
<dbReference type="FunFam" id="3.40.50.2300:FF:000138">
    <property type="entry name" value="Two-component system sensor histidine kinase/response regulator"/>
    <property type="match status" value="1"/>
</dbReference>
<dbReference type="PANTHER" id="PTHR43547">
    <property type="entry name" value="TWO-COMPONENT HISTIDINE KINASE"/>
    <property type="match status" value="1"/>
</dbReference>
<dbReference type="GO" id="GO:0003700">
    <property type="term" value="F:DNA-binding transcription factor activity"/>
    <property type="evidence" value="ECO:0007669"/>
    <property type="project" value="InterPro"/>
</dbReference>
<dbReference type="PROSITE" id="PS50109">
    <property type="entry name" value="HIS_KIN"/>
    <property type="match status" value="1"/>
</dbReference>
<evidence type="ECO:0000256" key="2">
    <source>
        <dbReference type="ARBA" id="ARBA00012438"/>
    </source>
</evidence>
<sequence length="1389" mass="158918">MKRSLCLIILSFCCNFIFGQYTNLKFENLNTDKGLSSSTCLEVFQDSQGFLWFGTIDGLNKYNGYEFKVFRPIINDSTSISNNRINAIQEDKQGNLWIGTNNGLNLYNRHTNTFHQIPLYKQPLITYNPKKIINSLLYNKDENQLWVGTSSGLVKLSLHDDTSDINNLNPVHYSFKFNTVTSLDNNNVNVIVKDKDGFIWVGTNGQHLNKYNPKTDDFYRVLIESKTPYELNHIPKRLFIDSDNDFWIGNDASNFILWQRKTNTFKQVKLTNTSVPFYEFYQDASGIIWIVTDGSGIFLYNKKTGETQQLEHNPMDPFSLPGNQISDVIQGKDGIFWLGTYNQGICKLDITKSNFGHYYYKKGTKNGLNEKIVQSVLQDSKGRIWIGAYNGGLNLFDDKDNTFTTFSHDPNDAESLSSNKMLYTFEANDGDIWVCTLDGGLNKFNPETHKSKRFFHEELDDSTIGQNSVWTGVEDNKGRVWLGLRDEGLDLFDTKNKKFHHYKIGNSKADGLLSNFVFSLFIDSKQRLLVGTSLGLNYINPNELKNEFPKEIKFNDVNVEGIAGNRINYIVEDHLHNIWLGTDIGIYILDSQLNLVKSYFTQDGLPNNLITGLKEDHFHNFWITTRSGLSFLNPKTNQFKNFNTHDGLQGMEYQSKSIEITDDGRILAGGINGFNIFNPKDIVITSSAKLLPTISGLKINDKYVQVGDKINNKFTLKKPLSEADHITLNYNQSNLSFDFIALHYQNQEQVKYAYKMEGLNDEYVVAGNNRVINYSNLQPGDYVFNVKASVDGDWDTAPAASVNIIINSPPWKTWWAYALYVIIAAVILWFFQKYYTESVNSEKEREFDQMKLEFFINVSHEFRTPLTLILNPLDKLITGFNDAEVVKTSAMSIQRSARRLLYLVNQLLDYRKMEVGMAPLQLQKGDIIKFSNDIFTLFKGVASKKGIDYVFSSTSEQLFSFFDFDKIEKILTNLISNAIKFTESGGEIKVSVNRFSEKTRNLNFLKQDKKKLDSYIEIVVEDTGIGLDKEQLKKIFSRFYNVDPHKTGTGIGLNYTRGLVELHGGEIFVESQFNKGSKFVVRIPYNKSAESSVINNVKDEFLINSMKSVEYDMLISDASQKYDDKVETTEKGELPTILIVEDNKELREHLRNELKIRYHIIEAVNGEEGLEKVLKHYPDIVVSDVMMPKMDGFELCKKIKSEFETCHIPVILLTARALEEDRIEGYKTGADGYLGKPFNLNVLKARIANLLESKRILREKFSKLGAVISSNEVTSNSIDEAFLEKTTKVILDNISDIDFKLEHLLKEIGIGRSQFYRKIQSITGQNPSNFIRTIRLKYASELLLKGAYTIKEITHMSGFNSAAYFGKTFRELYDMTPSEYLEQNKKEDA</sequence>
<dbReference type="InterPro" id="IPR036890">
    <property type="entry name" value="HATPase_C_sf"/>
</dbReference>
<name>A0A4R1RJ78_9FLAO</name>
<dbReference type="InterPro" id="IPR011123">
    <property type="entry name" value="Y_Y_Y"/>
</dbReference>
<feature type="modified residue" description="4-aspartylphosphate" evidence="9">
    <location>
        <position position="1184"/>
    </location>
</feature>
<feature type="domain" description="Histidine kinase" evidence="11">
    <location>
        <begin position="857"/>
        <end position="1087"/>
    </location>
</feature>
<dbReference type="PROSITE" id="PS00041">
    <property type="entry name" value="HTH_ARAC_FAMILY_1"/>
    <property type="match status" value="1"/>
</dbReference>
<dbReference type="Gene3D" id="2.60.40.10">
    <property type="entry name" value="Immunoglobulins"/>
    <property type="match status" value="1"/>
</dbReference>
<keyword evidence="8" id="KW-0804">Transcription</keyword>
<evidence type="ECO:0000256" key="8">
    <source>
        <dbReference type="ARBA" id="ARBA00023163"/>
    </source>
</evidence>
<dbReference type="Pfam" id="PF07495">
    <property type="entry name" value="Y_Y_Y"/>
    <property type="match status" value="1"/>
</dbReference>
<proteinExistence type="predicted"/>
<dbReference type="SUPFAM" id="SSF46689">
    <property type="entry name" value="Homeodomain-like"/>
    <property type="match status" value="1"/>
</dbReference>
<dbReference type="OrthoDB" id="358279at2"/>
<dbReference type="InterPro" id="IPR004358">
    <property type="entry name" value="Sig_transdc_His_kin-like_C"/>
</dbReference>
<dbReference type="InterPro" id="IPR018060">
    <property type="entry name" value="HTH_AraC"/>
</dbReference>
<dbReference type="PROSITE" id="PS50110">
    <property type="entry name" value="RESPONSE_REGULATORY"/>
    <property type="match status" value="1"/>
</dbReference>
<dbReference type="InterPro" id="IPR009057">
    <property type="entry name" value="Homeodomain-like_sf"/>
</dbReference>
<dbReference type="InterPro" id="IPR018062">
    <property type="entry name" value="HTH_AraC-typ_CS"/>
</dbReference>
<dbReference type="Pfam" id="PF00512">
    <property type="entry name" value="HisKA"/>
    <property type="match status" value="1"/>
</dbReference>
<dbReference type="FunFam" id="3.30.565.10:FF:000006">
    <property type="entry name" value="Sensor histidine kinase WalK"/>
    <property type="match status" value="1"/>
</dbReference>
<dbReference type="PANTHER" id="PTHR43547:SF2">
    <property type="entry name" value="HYBRID SIGNAL TRANSDUCTION HISTIDINE KINASE C"/>
    <property type="match status" value="1"/>
</dbReference>
<dbReference type="InterPro" id="IPR011110">
    <property type="entry name" value="Reg_prop"/>
</dbReference>
<dbReference type="InterPro" id="IPR015943">
    <property type="entry name" value="WD40/YVTN_repeat-like_dom_sf"/>
</dbReference>
<feature type="domain" description="HTH araC/xylS-type" evidence="10">
    <location>
        <begin position="1284"/>
        <end position="1383"/>
    </location>
</feature>
<evidence type="ECO:0000256" key="1">
    <source>
        <dbReference type="ARBA" id="ARBA00000085"/>
    </source>
</evidence>
<dbReference type="InterPro" id="IPR036097">
    <property type="entry name" value="HisK_dim/P_sf"/>
</dbReference>
<dbReference type="SMART" id="SM00342">
    <property type="entry name" value="HTH_ARAC"/>
    <property type="match status" value="1"/>
</dbReference>
<dbReference type="SUPFAM" id="SSF55874">
    <property type="entry name" value="ATPase domain of HSP90 chaperone/DNA topoisomerase II/histidine kinase"/>
    <property type="match status" value="1"/>
</dbReference>
<dbReference type="Pfam" id="PF12833">
    <property type="entry name" value="HTH_18"/>
    <property type="match status" value="1"/>
</dbReference>
<dbReference type="SMART" id="SM00448">
    <property type="entry name" value="REC"/>
    <property type="match status" value="1"/>
</dbReference>
<evidence type="ECO:0000256" key="4">
    <source>
        <dbReference type="ARBA" id="ARBA00022679"/>
    </source>
</evidence>
<evidence type="ECO:0000256" key="9">
    <source>
        <dbReference type="PROSITE-ProRule" id="PRU00169"/>
    </source>
</evidence>
<feature type="domain" description="Response regulatory" evidence="12">
    <location>
        <begin position="1136"/>
        <end position="1251"/>
    </location>
</feature>
<dbReference type="EC" id="2.7.13.3" evidence="2"/>
<dbReference type="InterPro" id="IPR011047">
    <property type="entry name" value="Quinoprotein_ADH-like_sf"/>
</dbReference>
<evidence type="ECO:0000259" key="10">
    <source>
        <dbReference type="PROSITE" id="PS01124"/>
    </source>
</evidence>
<dbReference type="Gene3D" id="1.10.10.60">
    <property type="entry name" value="Homeodomain-like"/>
    <property type="match status" value="1"/>
</dbReference>
<dbReference type="InterPro" id="IPR013783">
    <property type="entry name" value="Ig-like_fold"/>
</dbReference>
<reference evidence="13 14" key="1">
    <citation type="submission" date="2019-03" db="EMBL/GenBank/DDBJ databases">
        <title>Genomic Encyclopedia of Type Strains, Phase IV (KMG-IV): sequencing the most valuable type-strain genomes for metagenomic binning, comparative biology and taxonomic classification.</title>
        <authorList>
            <person name="Goeker M."/>
        </authorList>
    </citation>
    <scope>NUCLEOTIDE SEQUENCE [LARGE SCALE GENOMIC DNA]</scope>
    <source>
        <strain evidence="13 14">DSM 18792</strain>
    </source>
</reference>
<dbReference type="InterPro" id="IPR003661">
    <property type="entry name" value="HisK_dim/P_dom"/>
</dbReference>
<keyword evidence="5" id="KW-0418">Kinase</keyword>
<evidence type="ECO:0000256" key="5">
    <source>
        <dbReference type="ARBA" id="ARBA00022777"/>
    </source>
</evidence>
<dbReference type="SMART" id="SM00387">
    <property type="entry name" value="HATPase_c"/>
    <property type="match status" value="1"/>
</dbReference>
<evidence type="ECO:0000256" key="3">
    <source>
        <dbReference type="ARBA" id="ARBA00022553"/>
    </source>
</evidence>
<dbReference type="RefSeq" id="WP_132217665.1">
    <property type="nucleotide sequence ID" value="NZ_OX156936.1"/>
</dbReference>
<dbReference type="SMART" id="SM00388">
    <property type="entry name" value="HisKA"/>
    <property type="match status" value="1"/>
</dbReference>
<keyword evidence="7" id="KW-0238">DNA-binding</keyword>
<keyword evidence="6" id="KW-0805">Transcription regulation</keyword>
<dbReference type="GO" id="GO:0000155">
    <property type="term" value="F:phosphorelay sensor kinase activity"/>
    <property type="evidence" value="ECO:0007669"/>
    <property type="project" value="InterPro"/>
</dbReference>
<protein>
    <recommendedName>
        <fullName evidence="2">histidine kinase</fullName>
        <ecNumber evidence="2">2.7.13.3</ecNumber>
    </recommendedName>
</protein>
<dbReference type="SUPFAM" id="SSF52172">
    <property type="entry name" value="CheY-like"/>
    <property type="match status" value="1"/>
</dbReference>
<dbReference type="SUPFAM" id="SSF50998">
    <property type="entry name" value="Quinoprotein alcohol dehydrogenase-like"/>
    <property type="match status" value="1"/>
</dbReference>
<dbReference type="Pfam" id="PF07494">
    <property type="entry name" value="Reg_prop"/>
    <property type="match status" value="4"/>
</dbReference>
<dbReference type="PROSITE" id="PS01124">
    <property type="entry name" value="HTH_ARAC_FAMILY_2"/>
    <property type="match status" value="1"/>
</dbReference>
<dbReference type="Gene3D" id="3.30.565.10">
    <property type="entry name" value="Histidine kinase-like ATPase, C-terminal domain"/>
    <property type="match status" value="1"/>
</dbReference>
<dbReference type="Proteomes" id="UP000295455">
    <property type="component" value="Unassembled WGS sequence"/>
</dbReference>
<evidence type="ECO:0000313" key="14">
    <source>
        <dbReference type="Proteomes" id="UP000295455"/>
    </source>
</evidence>
<dbReference type="CDD" id="cd00082">
    <property type="entry name" value="HisKA"/>
    <property type="match status" value="1"/>
</dbReference>
<dbReference type="InterPro" id="IPR003594">
    <property type="entry name" value="HATPase_dom"/>
</dbReference>
<keyword evidence="14" id="KW-1185">Reference proteome</keyword>
<evidence type="ECO:0000259" key="12">
    <source>
        <dbReference type="PROSITE" id="PS50110"/>
    </source>
</evidence>
<dbReference type="Gene3D" id="1.10.287.130">
    <property type="match status" value="1"/>
</dbReference>
<dbReference type="Pfam" id="PF00072">
    <property type="entry name" value="Response_reg"/>
    <property type="match status" value="1"/>
</dbReference>
<dbReference type="CDD" id="cd17574">
    <property type="entry name" value="REC_OmpR"/>
    <property type="match status" value="1"/>
</dbReference>
<dbReference type="GO" id="GO:0043565">
    <property type="term" value="F:sequence-specific DNA binding"/>
    <property type="evidence" value="ECO:0007669"/>
    <property type="project" value="InterPro"/>
</dbReference>
<evidence type="ECO:0000259" key="11">
    <source>
        <dbReference type="PROSITE" id="PS50109"/>
    </source>
</evidence>
<dbReference type="Pfam" id="PF02518">
    <property type="entry name" value="HATPase_c"/>
    <property type="match status" value="1"/>
</dbReference>